<sequence length="82" mass="8825">ASRHGEDCLISAGTGSSKTLPIALNVLLDDPDASLISLIILLLKCLQVTQESNFNSQYGIPAVVINEDMPREDVWWSVSPAS</sequence>
<gene>
    <name evidence="1" type="ORF">EDB92DRAFT_1776639</name>
</gene>
<proteinExistence type="predicted"/>
<dbReference type="EMBL" id="JAKELL010000101">
    <property type="protein sequence ID" value="KAH8982329.1"/>
    <property type="molecule type" value="Genomic_DNA"/>
</dbReference>
<evidence type="ECO:0000313" key="2">
    <source>
        <dbReference type="Proteomes" id="UP001201163"/>
    </source>
</evidence>
<accession>A0AAD4LAF4</accession>
<dbReference type="InterPro" id="IPR027417">
    <property type="entry name" value="P-loop_NTPase"/>
</dbReference>
<dbReference type="Gene3D" id="3.40.50.300">
    <property type="entry name" value="P-loop containing nucleotide triphosphate hydrolases"/>
    <property type="match status" value="1"/>
</dbReference>
<comment type="caution">
    <text evidence="1">The sequence shown here is derived from an EMBL/GenBank/DDBJ whole genome shotgun (WGS) entry which is preliminary data.</text>
</comment>
<evidence type="ECO:0000313" key="1">
    <source>
        <dbReference type="EMBL" id="KAH8982329.1"/>
    </source>
</evidence>
<dbReference type="Proteomes" id="UP001201163">
    <property type="component" value="Unassembled WGS sequence"/>
</dbReference>
<evidence type="ECO:0008006" key="3">
    <source>
        <dbReference type="Google" id="ProtNLM"/>
    </source>
</evidence>
<dbReference type="AlphaFoldDB" id="A0AAD4LAF4"/>
<reference evidence="1" key="1">
    <citation type="submission" date="2022-01" db="EMBL/GenBank/DDBJ databases">
        <title>Comparative genomics reveals a dynamic genome evolution in the ectomycorrhizal milk-cap (Lactarius) mushrooms.</title>
        <authorList>
            <consortium name="DOE Joint Genome Institute"/>
            <person name="Lebreton A."/>
            <person name="Tang N."/>
            <person name="Kuo A."/>
            <person name="LaButti K."/>
            <person name="Drula E."/>
            <person name="Barry K."/>
            <person name="Clum A."/>
            <person name="Lipzen A."/>
            <person name="Mousain D."/>
            <person name="Ng V."/>
            <person name="Wang R."/>
            <person name="Wang X."/>
            <person name="Dai Y."/>
            <person name="Henrissat B."/>
            <person name="Grigoriev I.V."/>
            <person name="Guerin-Laguette A."/>
            <person name="Yu F."/>
            <person name="Martin F.M."/>
        </authorList>
    </citation>
    <scope>NUCLEOTIDE SEQUENCE</scope>
    <source>
        <strain evidence="1">QP</strain>
    </source>
</reference>
<protein>
    <recommendedName>
        <fullName evidence="3">DEAD/DEAH box helicase domain-containing protein</fullName>
    </recommendedName>
</protein>
<name>A0AAD4LAF4_9AGAM</name>
<keyword evidence="2" id="KW-1185">Reference proteome</keyword>
<feature type="non-terminal residue" evidence="1">
    <location>
        <position position="82"/>
    </location>
</feature>
<feature type="non-terminal residue" evidence="1">
    <location>
        <position position="1"/>
    </location>
</feature>
<dbReference type="SUPFAM" id="SSF52540">
    <property type="entry name" value="P-loop containing nucleoside triphosphate hydrolases"/>
    <property type="match status" value="1"/>
</dbReference>
<organism evidence="1 2">
    <name type="scientific">Lactarius akahatsu</name>
    <dbReference type="NCBI Taxonomy" id="416441"/>
    <lineage>
        <taxon>Eukaryota</taxon>
        <taxon>Fungi</taxon>
        <taxon>Dikarya</taxon>
        <taxon>Basidiomycota</taxon>
        <taxon>Agaricomycotina</taxon>
        <taxon>Agaricomycetes</taxon>
        <taxon>Russulales</taxon>
        <taxon>Russulaceae</taxon>
        <taxon>Lactarius</taxon>
    </lineage>
</organism>